<sequence length="39" mass="4597">MTECYFMLVSTYHFVHLNGYCKALQTKQLIWYSASCSTQ</sequence>
<dbReference type="AlphaFoldDB" id="A0A0E9WKK6"/>
<proteinExistence type="predicted"/>
<reference evidence="1" key="1">
    <citation type="submission" date="2014-11" db="EMBL/GenBank/DDBJ databases">
        <authorList>
            <person name="Amaro Gonzalez C."/>
        </authorList>
    </citation>
    <scope>NUCLEOTIDE SEQUENCE</scope>
</reference>
<protein>
    <submittedName>
        <fullName evidence="1">Uncharacterized protein</fullName>
    </submittedName>
</protein>
<name>A0A0E9WKK6_ANGAN</name>
<organism evidence="1">
    <name type="scientific">Anguilla anguilla</name>
    <name type="common">European freshwater eel</name>
    <name type="synonym">Muraena anguilla</name>
    <dbReference type="NCBI Taxonomy" id="7936"/>
    <lineage>
        <taxon>Eukaryota</taxon>
        <taxon>Metazoa</taxon>
        <taxon>Chordata</taxon>
        <taxon>Craniata</taxon>
        <taxon>Vertebrata</taxon>
        <taxon>Euteleostomi</taxon>
        <taxon>Actinopterygii</taxon>
        <taxon>Neopterygii</taxon>
        <taxon>Teleostei</taxon>
        <taxon>Anguilliformes</taxon>
        <taxon>Anguillidae</taxon>
        <taxon>Anguilla</taxon>
    </lineage>
</organism>
<dbReference type="EMBL" id="GBXM01017771">
    <property type="protein sequence ID" value="JAH90806.1"/>
    <property type="molecule type" value="Transcribed_RNA"/>
</dbReference>
<reference evidence="1" key="2">
    <citation type="journal article" date="2015" name="Fish Shellfish Immunol.">
        <title>Early steps in the European eel (Anguilla anguilla)-Vibrio vulnificus interaction in the gills: Role of the RtxA13 toxin.</title>
        <authorList>
            <person name="Callol A."/>
            <person name="Pajuelo D."/>
            <person name="Ebbesson L."/>
            <person name="Teles M."/>
            <person name="MacKenzie S."/>
            <person name="Amaro C."/>
        </authorList>
    </citation>
    <scope>NUCLEOTIDE SEQUENCE</scope>
</reference>
<evidence type="ECO:0000313" key="1">
    <source>
        <dbReference type="EMBL" id="JAH90806.1"/>
    </source>
</evidence>
<accession>A0A0E9WKK6</accession>